<accession>A0A9P8C5N9</accession>
<evidence type="ECO:0000256" key="1">
    <source>
        <dbReference type="SAM" id="MobiDB-lite"/>
    </source>
</evidence>
<gene>
    <name evidence="2" type="ORF">BJ875DRAFT_485346</name>
</gene>
<dbReference type="EMBL" id="MU251510">
    <property type="protein sequence ID" value="KAG9233221.1"/>
    <property type="molecule type" value="Genomic_DNA"/>
</dbReference>
<feature type="region of interest" description="Disordered" evidence="1">
    <location>
        <begin position="212"/>
        <end position="234"/>
    </location>
</feature>
<reference evidence="2" key="1">
    <citation type="journal article" date="2021" name="IMA Fungus">
        <title>Genomic characterization of three marine fungi, including Emericellopsis atlantica sp. nov. with signatures of a generalist lifestyle and marine biomass degradation.</title>
        <authorList>
            <person name="Hagestad O.C."/>
            <person name="Hou L."/>
            <person name="Andersen J.H."/>
            <person name="Hansen E.H."/>
            <person name="Altermark B."/>
            <person name="Li C."/>
            <person name="Kuhnert E."/>
            <person name="Cox R.J."/>
            <person name="Crous P.W."/>
            <person name="Spatafora J.W."/>
            <person name="Lail K."/>
            <person name="Amirebrahimi M."/>
            <person name="Lipzen A."/>
            <person name="Pangilinan J."/>
            <person name="Andreopoulos W."/>
            <person name="Hayes R.D."/>
            <person name="Ng V."/>
            <person name="Grigoriev I.V."/>
            <person name="Jackson S.A."/>
            <person name="Sutton T.D.S."/>
            <person name="Dobson A.D.W."/>
            <person name="Rama T."/>
        </authorList>
    </citation>
    <scope>NUCLEOTIDE SEQUENCE</scope>
    <source>
        <strain evidence="2">TRa018bII</strain>
    </source>
</reference>
<organism evidence="2 3">
    <name type="scientific">Amylocarpus encephaloides</name>
    <dbReference type="NCBI Taxonomy" id="45428"/>
    <lineage>
        <taxon>Eukaryota</taxon>
        <taxon>Fungi</taxon>
        <taxon>Dikarya</taxon>
        <taxon>Ascomycota</taxon>
        <taxon>Pezizomycotina</taxon>
        <taxon>Leotiomycetes</taxon>
        <taxon>Helotiales</taxon>
        <taxon>Helotiales incertae sedis</taxon>
        <taxon>Amylocarpus</taxon>
    </lineage>
</organism>
<feature type="region of interest" description="Disordered" evidence="1">
    <location>
        <begin position="142"/>
        <end position="163"/>
    </location>
</feature>
<dbReference type="PANTHER" id="PTHR38887">
    <property type="entry name" value="CHROMOSOME 21, WHOLE GENOME SHOTGUN SEQUENCE"/>
    <property type="match status" value="1"/>
</dbReference>
<protein>
    <submittedName>
        <fullName evidence="2">Uncharacterized protein</fullName>
    </submittedName>
</protein>
<dbReference type="AlphaFoldDB" id="A0A9P8C5N9"/>
<dbReference type="PANTHER" id="PTHR38887:SF1">
    <property type="entry name" value="RAS MODIFICATION PROTEIN ERF4"/>
    <property type="match status" value="1"/>
</dbReference>
<comment type="caution">
    <text evidence="2">The sequence shown here is derived from an EMBL/GenBank/DDBJ whole genome shotgun (WGS) entry which is preliminary data.</text>
</comment>
<dbReference type="Proteomes" id="UP000824998">
    <property type="component" value="Unassembled WGS sequence"/>
</dbReference>
<proteinExistence type="predicted"/>
<sequence length="291" mass="31766">MAALVARIVPSGIAKGVAVGVKLSAGLAMEVQHRTRTKTYLDRMNDEFFKPRGLYYMTSALASKLTLSSMEGAFGKLEISKDTTRNELEMPEATLLVYPSLDALAAGDSHEALQKKNGMKDSQDFVSDYMDRRAQAKFACEHPDSSLPTGAVKSTSRYADPNSKANTGGIVGLVTGGAVTKDQVRVRGGRERRRPLQTLLIAGKELITSKGGKSKGKAVEVEEPEVGEHEHRSRRDVRRELLGLKDRQGATDVYYLMIVNLPSEEGLKLASAALNEEEQEIKGKSKEMPLN</sequence>
<keyword evidence="3" id="KW-1185">Reference proteome</keyword>
<feature type="compositionally biased region" description="Polar residues" evidence="1">
    <location>
        <begin position="146"/>
        <end position="157"/>
    </location>
</feature>
<evidence type="ECO:0000313" key="2">
    <source>
        <dbReference type="EMBL" id="KAG9233221.1"/>
    </source>
</evidence>
<evidence type="ECO:0000313" key="3">
    <source>
        <dbReference type="Proteomes" id="UP000824998"/>
    </source>
</evidence>
<dbReference type="OrthoDB" id="3433125at2759"/>
<name>A0A9P8C5N9_9HELO</name>
<dbReference type="InterPro" id="IPR053221">
    <property type="entry name" value="Burnettramic_acid_biosynth"/>
</dbReference>